<dbReference type="Pfam" id="PF05193">
    <property type="entry name" value="Peptidase_M16_C"/>
    <property type="match status" value="1"/>
</dbReference>
<accession>A0ABD3P701</accession>
<keyword evidence="7" id="KW-0496">Mitochondrion</keyword>
<evidence type="ECO:0000256" key="7">
    <source>
        <dbReference type="ARBA" id="ARBA00023128"/>
    </source>
</evidence>
<dbReference type="InterPro" id="IPR050361">
    <property type="entry name" value="MPP/UQCRC_Complex"/>
</dbReference>
<keyword evidence="5" id="KW-0862">Zinc</keyword>
<dbReference type="InterPro" id="IPR007863">
    <property type="entry name" value="Peptidase_M16_C"/>
</dbReference>
<dbReference type="PANTHER" id="PTHR11851">
    <property type="entry name" value="METALLOPROTEASE"/>
    <property type="match status" value="1"/>
</dbReference>
<evidence type="ECO:0000256" key="5">
    <source>
        <dbReference type="ARBA" id="ARBA00022833"/>
    </source>
</evidence>
<dbReference type="SUPFAM" id="SSF63411">
    <property type="entry name" value="LuxS/MPP-like metallohydrolase"/>
    <property type="match status" value="2"/>
</dbReference>
<dbReference type="EMBL" id="JALLPJ020000744">
    <property type="protein sequence ID" value="KAL3783940.1"/>
    <property type="molecule type" value="Genomic_DNA"/>
</dbReference>
<dbReference type="Gene3D" id="3.30.830.10">
    <property type="entry name" value="Metalloenzyme, LuxS/M16 peptidase-like"/>
    <property type="match status" value="2"/>
</dbReference>
<dbReference type="GO" id="GO:0005739">
    <property type="term" value="C:mitochondrion"/>
    <property type="evidence" value="ECO:0007669"/>
    <property type="project" value="UniProtKB-SubCell"/>
</dbReference>
<protein>
    <recommendedName>
        <fullName evidence="8">Peptidase M16 C-terminal domain-containing protein</fullName>
    </recommendedName>
</protein>
<dbReference type="InterPro" id="IPR011249">
    <property type="entry name" value="Metalloenz_LuxS/M16"/>
</dbReference>
<evidence type="ECO:0000313" key="9">
    <source>
        <dbReference type="EMBL" id="KAL3783940.1"/>
    </source>
</evidence>
<evidence type="ECO:0000256" key="6">
    <source>
        <dbReference type="ARBA" id="ARBA00023049"/>
    </source>
</evidence>
<feature type="domain" description="Peptidase M16 C-terminal" evidence="8">
    <location>
        <begin position="158"/>
        <end position="337"/>
    </location>
</feature>
<dbReference type="GO" id="GO:0006508">
    <property type="term" value="P:proteolysis"/>
    <property type="evidence" value="ECO:0007669"/>
    <property type="project" value="UniProtKB-KW"/>
</dbReference>
<keyword evidence="6" id="KW-0482">Metalloprotease</keyword>
<evidence type="ECO:0000313" key="10">
    <source>
        <dbReference type="Proteomes" id="UP001530400"/>
    </source>
</evidence>
<evidence type="ECO:0000256" key="3">
    <source>
        <dbReference type="ARBA" id="ARBA00022723"/>
    </source>
</evidence>
<evidence type="ECO:0000259" key="8">
    <source>
        <dbReference type="Pfam" id="PF05193"/>
    </source>
</evidence>
<dbReference type="Proteomes" id="UP001530400">
    <property type="component" value="Unassembled WGS sequence"/>
</dbReference>
<keyword evidence="2" id="KW-0645">Protease</keyword>
<reference evidence="9 10" key="1">
    <citation type="submission" date="2024-10" db="EMBL/GenBank/DDBJ databases">
        <title>Updated reference genomes for cyclostephanoid diatoms.</title>
        <authorList>
            <person name="Roberts W.R."/>
            <person name="Alverson A.J."/>
        </authorList>
    </citation>
    <scope>NUCLEOTIDE SEQUENCE [LARGE SCALE GENOMIC DNA]</scope>
    <source>
        <strain evidence="9 10">AJA010-31</strain>
    </source>
</reference>
<dbReference type="PANTHER" id="PTHR11851:SF149">
    <property type="entry name" value="GH01077P"/>
    <property type="match status" value="1"/>
</dbReference>
<dbReference type="AlphaFoldDB" id="A0ABD3P701"/>
<name>A0ABD3P701_9STRA</name>
<comment type="subcellular location">
    <subcellularLocation>
        <location evidence="1">Mitochondrion</location>
    </subcellularLocation>
</comment>
<dbReference type="GO" id="GO:0008237">
    <property type="term" value="F:metallopeptidase activity"/>
    <property type="evidence" value="ECO:0007669"/>
    <property type="project" value="UniProtKB-KW"/>
</dbReference>
<dbReference type="GO" id="GO:0046872">
    <property type="term" value="F:metal ion binding"/>
    <property type="evidence" value="ECO:0007669"/>
    <property type="project" value="UniProtKB-KW"/>
</dbReference>
<keyword evidence="4" id="KW-0378">Hydrolase</keyword>
<proteinExistence type="predicted"/>
<gene>
    <name evidence="9" type="ORF">ACHAWO_005067</name>
</gene>
<evidence type="ECO:0000256" key="1">
    <source>
        <dbReference type="ARBA" id="ARBA00004173"/>
    </source>
</evidence>
<organism evidence="9 10">
    <name type="scientific">Cyclotella atomus</name>
    <dbReference type="NCBI Taxonomy" id="382360"/>
    <lineage>
        <taxon>Eukaryota</taxon>
        <taxon>Sar</taxon>
        <taxon>Stramenopiles</taxon>
        <taxon>Ochrophyta</taxon>
        <taxon>Bacillariophyta</taxon>
        <taxon>Coscinodiscophyceae</taxon>
        <taxon>Thalassiosirophycidae</taxon>
        <taxon>Stephanodiscales</taxon>
        <taxon>Stephanodiscaceae</taxon>
        <taxon>Cyclotella</taxon>
    </lineage>
</organism>
<comment type="caution">
    <text evidence="9">The sequence shown here is derived from an EMBL/GenBank/DDBJ whole genome shotgun (WGS) entry which is preliminary data.</text>
</comment>
<keyword evidence="3" id="KW-0479">Metal-binding</keyword>
<sequence length="424" mass="44229">MMLTTAIKSSSRRMSTVAASLAASGDAVPSYALSAPAPTVSTLSNGVRVATLESKAPSSTATVRISSIGSRFDKTGGESSLLASSLSGASGREHISIPLGALTAPSSDALESLKAAQIAKLNNLSYESQMLDQLHGTAFQGDALGNPLEGTAESIASVSVDDLASLLAKVKGEDVVVVGTGSVSHDKFVEEANKALGCLSGGGSKAVGSVKDKAYFVGSDIRIRYDSHKNATIAVGFEGASWTDAKAMPLALMTTILGSYTSSSGIGNNVAASMCQEVADIAHSISAFNFSYTDTGLFGFVTTAPDNMLDEVMWNTMPNLVRLAHGVSSEELARAKLVLKTQILSSMDGEIAAGEEIARQLQTIGRVMPLAEALTRVDALAMDDVKAAANEVINDQDHALAAIGGIHELPDYNWIRRKSYMLRY</sequence>
<evidence type="ECO:0000256" key="4">
    <source>
        <dbReference type="ARBA" id="ARBA00022801"/>
    </source>
</evidence>
<evidence type="ECO:0000256" key="2">
    <source>
        <dbReference type="ARBA" id="ARBA00022670"/>
    </source>
</evidence>
<keyword evidence="10" id="KW-1185">Reference proteome</keyword>